<dbReference type="PANTHER" id="PTHR14628">
    <property type="entry name" value="BEN DOMAIN-CONTAINING PROTEIN 5"/>
    <property type="match status" value="1"/>
</dbReference>
<dbReference type="GO" id="GO:0003677">
    <property type="term" value="F:DNA binding"/>
    <property type="evidence" value="ECO:0007669"/>
    <property type="project" value="InterPro"/>
</dbReference>
<dbReference type="InterPro" id="IPR018379">
    <property type="entry name" value="BEN_domain"/>
</dbReference>
<dbReference type="SUPFAM" id="SSF57716">
    <property type="entry name" value="Glucocorticoid receptor-like (DNA-binding domain)"/>
    <property type="match status" value="1"/>
</dbReference>
<dbReference type="VEuPathDB" id="VectorBase:CPIJ014622"/>
<reference evidence="3" key="2">
    <citation type="submission" date="2020-05" db="UniProtKB">
        <authorList>
            <consortium name="EnsemblMetazoa"/>
        </authorList>
    </citation>
    <scope>IDENTIFICATION</scope>
    <source>
        <strain evidence="3">JHB</strain>
    </source>
</reference>
<dbReference type="Gene3D" id="1.10.10.2590">
    <property type="entry name" value="BEN domain"/>
    <property type="match status" value="1"/>
</dbReference>
<dbReference type="GO" id="GO:0045892">
    <property type="term" value="P:negative regulation of DNA-templated transcription"/>
    <property type="evidence" value="ECO:0007669"/>
    <property type="project" value="InterPro"/>
</dbReference>
<dbReference type="OrthoDB" id="7756819at2759"/>
<dbReference type="Gene3D" id="3.40.1800.20">
    <property type="match status" value="1"/>
</dbReference>
<dbReference type="GO" id="GO:0005634">
    <property type="term" value="C:nucleus"/>
    <property type="evidence" value="ECO:0007669"/>
    <property type="project" value="InterPro"/>
</dbReference>
<dbReference type="PROSITE" id="PS51457">
    <property type="entry name" value="BEN"/>
    <property type="match status" value="1"/>
</dbReference>
<dbReference type="PANTHER" id="PTHR14628:SF1">
    <property type="entry name" value="BEN DOMAIN-CONTAINING PROTEIN 5"/>
    <property type="match status" value="1"/>
</dbReference>
<protein>
    <recommendedName>
        <fullName evidence="1">BEN domain-containing protein</fullName>
    </recommendedName>
</protein>
<reference evidence="2" key="1">
    <citation type="submission" date="2007-03" db="EMBL/GenBank/DDBJ databases">
        <title>Annotation of Culex pipiens quinquefasciatus.</title>
        <authorList>
            <consortium name="The Broad Institute Genome Sequencing Platform"/>
            <person name="Atkinson P.W."/>
            <person name="Hemingway J."/>
            <person name="Christensen B.M."/>
            <person name="Higgs S."/>
            <person name="Kodira C."/>
            <person name="Hannick L."/>
            <person name="Megy K."/>
            <person name="O'Leary S."/>
            <person name="Pearson M."/>
            <person name="Haas B.J."/>
            <person name="Mauceli E."/>
            <person name="Wortman J.R."/>
            <person name="Lee N.H."/>
            <person name="Guigo R."/>
            <person name="Stanke M."/>
            <person name="Alvarado L."/>
            <person name="Amedeo P."/>
            <person name="Antoine C.H."/>
            <person name="Arensburger P."/>
            <person name="Bidwell S.L."/>
            <person name="Crawford M."/>
            <person name="Camaro F."/>
            <person name="Devon K."/>
            <person name="Engels R."/>
            <person name="Hammond M."/>
            <person name="Howarth C."/>
            <person name="Koehrsen M."/>
            <person name="Lawson D."/>
            <person name="Montgomery P."/>
            <person name="Nene V."/>
            <person name="Nusbaum C."/>
            <person name="Puiu D."/>
            <person name="Romero-Severson J."/>
            <person name="Severson D.W."/>
            <person name="Shumway M."/>
            <person name="Sisk P."/>
            <person name="Stolte C."/>
            <person name="Zeng Q."/>
            <person name="Eisenstadt E."/>
            <person name="Fraser-Liggett C."/>
            <person name="Strausberg R."/>
            <person name="Galagan J."/>
            <person name="Birren B."/>
            <person name="Collins F.H."/>
        </authorList>
    </citation>
    <scope>NUCLEOTIDE SEQUENCE [LARGE SCALE GENOMIC DNA]</scope>
    <source>
        <strain evidence="2">JHB</strain>
    </source>
</reference>
<organism>
    <name type="scientific">Culex quinquefasciatus</name>
    <name type="common">Southern house mosquito</name>
    <name type="synonym">Culex pungens</name>
    <dbReference type="NCBI Taxonomy" id="7176"/>
    <lineage>
        <taxon>Eukaryota</taxon>
        <taxon>Metazoa</taxon>
        <taxon>Ecdysozoa</taxon>
        <taxon>Arthropoda</taxon>
        <taxon>Hexapoda</taxon>
        <taxon>Insecta</taxon>
        <taxon>Pterygota</taxon>
        <taxon>Neoptera</taxon>
        <taxon>Endopterygota</taxon>
        <taxon>Diptera</taxon>
        <taxon>Nematocera</taxon>
        <taxon>Culicoidea</taxon>
        <taxon>Culicidae</taxon>
        <taxon>Culicinae</taxon>
        <taxon>Culicini</taxon>
        <taxon>Culex</taxon>
        <taxon>Culex</taxon>
    </lineage>
</organism>
<dbReference type="EMBL" id="DS232494">
    <property type="protein sequence ID" value="EDS42621.1"/>
    <property type="molecule type" value="Genomic_DNA"/>
</dbReference>
<dbReference type="SMART" id="SM01025">
    <property type="entry name" value="BEN"/>
    <property type="match status" value="1"/>
</dbReference>
<dbReference type="Proteomes" id="UP000002320">
    <property type="component" value="Unassembled WGS sequence"/>
</dbReference>
<name>B0X8M9_CULQU</name>
<proteinExistence type="predicted"/>
<evidence type="ECO:0000313" key="2">
    <source>
        <dbReference type="EMBL" id="EDS42621.1"/>
    </source>
</evidence>
<evidence type="ECO:0000313" key="4">
    <source>
        <dbReference type="Proteomes" id="UP000002320"/>
    </source>
</evidence>
<dbReference type="Pfam" id="PF10523">
    <property type="entry name" value="BEN"/>
    <property type="match status" value="1"/>
</dbReference>
<dbReference type="GO" id="GO:0008270">
    <property type="term" value="F:zinc ion binding"/>
    <property type="evidence" value="ECO:0007669"/>
    <property type="project" value="InterPro"/>
</dbReference>
<dbReference type="InterPro" id="IPR040391">
    <property type="entry name" value="BEND5"/>
</dbReference>
<dbReference type="EnsemblMetazoa" id="CPIJ014622-RA">
    <property type="protein sequence ID" value="CPIJ014622-PA"/>
    <property type="gene ID" value="CPIJ014622"/>
</dbReference>
<dbReference type="VEuPathDB" id="VectorBase:CQUJHB011634"/>
<feature type="domain" description="BEN" evidence="1">
    <location>
        <begin position="351"/>
        <end position="470"/>
    </location>
</feature>
<dbReference type="AlphaFoldDB" id="B0X8M9"/>
<dbReference type="InterPro" id="IPR012934">
    <property type="entry name" value="Znf_AD"/>
</dbReference>
<dbReference type="SMART" id="SM00868">
    <property type="entry name" value="zf-AD"/>
    <property type="match status" value="1"/>
</dbReference>
<evidence type="ECO:0000313" key="3">
    <source>
        <dbReference type="EnsemblMetazoa" id="CPIJ014622-PA"/>
    </source>
</evidence>
<dbReference type="OMA" id="DKPPDEH"/>
<sequence length="479" mass="55182">MDSVRHYQHQSDKSEFRFCVLCLAKPGAGESLVEIHSGEGLQRSLETLIRRYFTEEVPRVDAGFVCSVCCRHLDSFHQFYLRIKDIQWNRKMRTSVDERNCSSLEHGLRMEMTIKEEKPDEGFDNFGSSAEVEGLNNFLEEQFAQQTNQNGNGPMQNRLLDTIVNEFQASSIHTGADTGECSNHQYPKRVRREVPATWQENNPRQQELEFLEEELYEYDKPPDEQTQTQHSVTLSPMEELERLRRENEWLKRRNHHLVARLRDVHARNDNLVQINRELTHKLRSANPNALSKPIPTIQENICPAEVPIKHVQINQTQASPSPSLILPQNEEPPKLISLCSAYSLDNGDVVVCDSIIPARTMEEIDTTERGEKYDLKFVSRLAVALWGHERLAVSSVTGRKSNNNPSSNPMPTIQLEPEKLSFIKGQYYAEKVYNRAILETNDRLQAMARFEDARINRLLNIKIQNTKRKKTPHSPSNIA</sequence>
<dbReference type="KEGG" id="cqu:CpipJ_CPIJ014622"/>
<gene>
    <name evidence="3" type="primary">6049201</name>
    <name evidence="2" type="ORF">CpipJ_CPIJ014622</name>
</gene>
<accession>B0X8M9</accession>
<keyword evidence="4" id="KW-1185">Reference proteome</keyword>
<dbReference type="InParanoid" id="B0X8M9"/>
<dbReference type="eggNOG" id="ENOG502TD32">
    <property type="taxonomic scope" value="Eukaryota"/>
</dbReference>
<dbReference type="HOGENOM" id="CLU_576536_0_0_1"/>
<evidence type="ECO:0000259" key="1">
    <source>
        <dbReference type="PROSITE" id="PS51457"/>
    </source>
</evidence>